<keyword evidence="5 7" id="KW-0573">Peptidoglycan synthesis</keyword>
<feature type="region of interest" description="Disordered" evidence="8">
    <location>
        <begin position="66"/>
        <end position="92"/>
    </location>
</feature>
<dbReference type="EMBL" id="JSUQ01000009">
    <property type="protein sequence ID" value="KHQ52861.1"/>
    <property type="molecule type" value="Genomic_DNA"/>
</dbReference>
<dbReference type="STRING" id="561184.SAMN05216376_11024"/>
<feature type="domain" description="L,D-TPase catalytic" evidence="9">
    <location>
        <begin position="47"/>
        <end position="180"/>
    </location>
</feature>
<dbReference type="InterPro" id="IPR038063">
    <property type="entry name" value="Transpep_catalytic_dom"/>
</dbReference>
<name>A0A0B3S854_9RHOB</name>
<dbReference type="Gene3D" id="2.40.440.10">
    <property type="entry name" value="L,D-transpeptidase catalytic domain-like"/>
    <property type="match status" value="1"/>
</dbReference>
<evidence type="ECO:0000313" key="11">
    <source>
        <dbReference type="Proteomes" id="UP000030960"/>
    </source>
</evidence>
<dbReference type="GO" id="GO:0016740">
    <property type="term" value="F:transferase activity"/>
    <property type="evidence" value="ECO:0007669"/>
    <property type="project" value="UniProtKB-KW"/>
</dbReference>
<dbReference type="GO" id="GO:0009252">
    <property type="term" value="P:peptidoglycan biosynthetic process"/>
    <property type="evidence" value="ECO:0007669"/>
    <property type="project" value="UniProtKB-UniPathway"/>
</dbReference>
<comment type="caution">
    <text evidence="10">The sequence shown here is derived from an EMBL/GenBank/DDBJ whole genome shotgun (WGS) entry which is preliminary data.</text>
</comment>
<gene>
    <name evidence="10" type="ORF">OA50_02404</name>
</gene>
<evidence type="ECO:0000256" key="6">
    <source>
        <dbReference type="ARBA" id="ARBA00023316"/>
    </source>
</evidence>
<evidence type="ECO:0000313" key="10">
    <source>
        <dbReference type="EMBL" id="KHQ52861.1"/>
    </source>
</evidence>
<feature type="active site" description="Nucleophile" evidence="7">
    <location>
        <position position="155"/>
    </location>
</feature>
<dbReference type="GO" id="GO:0071555">
    <property type="term" value="P:cell wall organization"/>
    <property type="evidence" value="ECO:0007669"/>
    <property type="project" value="UniProtKB-UniRule"/>
</dbReference>
<dbReference type="GO" id="GO:0004180">
    <property type="term" value="F:carboxypeptidase activity"/>
    <property type="evidence" value="ECO:0007669"/>
    <property type="project" value="UniProtKB-ARBA"/>
</dbReference>
<keyword evidence="3" id="KW-0808">Transferase</keyword>
<protein>
    <submittedName>
        <fullName evidence="10">L,D-transpeptidase catalytic domain</fullName>
    </submittedName>
</protein>
<accession>A0A0B3S854</accession>
<feature type="region of interest" description="Disordered" evidence="8">
    <location>
        <begin position="193"/>
        <end position="222"/>
    </location>
</feature>
<dbReference type="CDD" id="cd16913">
    <property type="entry name" value="YkuD_like"/>
    <property type="match status" value="1"/>
</dbReference>
<dbReference type="Proteomes" id="UP000030960">
    <property type="component" value="Unassembled WGS sequence"/>
</dbReference>
<dbReference type="PROSITE" id="PS52029">
    <property type="entry name" value="LD_TPASE"/>
    <property type="match status" value="1"/>
</dbReference>
<keyword evidence="6 7" id="KW-0961">Cell wall biogenesis/degradation</keyword>
<feature type="active site" description="Proton donor/acceptor" evidence="7">
    <location>
        <position position="139"/>
    </location>
</feature>
<evidence type="ECO:0000256" key="4">
    <source>
        <dbReference type="ARBA" id="ARBA00022960"/>
    </source>
</evidence>
<keyword evidence="4 7" id="KW-0133">Cell shape</keyword>
<dbReference type="InterPro" id="IPR005490">
    <property type="entry name" value="LD_TPept_cat_dom"/>
</dbReference>
<evidence type="ECO:0000256" key="2">
    <source>
        <dbReference type="ARBA" id="ARBA00005992"/>
    </source>
</evidence>
<evidence type="ECO:0000256" key="5">
    <source>
        <dbReference type="ARBA" id="ARBA00022984"/>
    </source>
</evidence>
<dbReference type="GO" id="GO:0008360">
    <property type="term" value="P:regulation of cell shape"/>
    <property type="evidence" value="ECO:0007669"/>
    <property type="project" value="UniProtKB-UniRule"/>
</dbReference>
<keyword evidence="11" id="KW-1185">Reference proteome</keyword>
<reference evidence="10 11" key="1">
    <citation type="submission" date="2014-10" db="EMBL/GenBank/DDBJ databases">
        <title>Genome sequence of Ponticoccus sp. strain UMTAT08 isolated from clonal culture of toxic dinoflagellate Alexandrium tamiyavanichii.</title>
        <authorList>
            <person name="Gan H.Y."/>
            <person name="Muhd D.-D."/>
            <person name="Mohd Noor M.E."/>
            <person name="Yeong Y.S."/>
            <person name="Usup G."/>
        </authorList>
    </citation>
    <scope>NUCLEOTIDE SEQUENCE [LARGE SCALE GENOMIC DNA]</scope>
    <source>
        <strain evidence="10 11">UMTAT08</strain>
    </source>
</reference>
<comment type="pathway">
    <text evidence="1 7">Cell wall biogenesis; peptidoglycan biosynthesis.</text>
</comment>
<evidence type="ECO:0000256" key="1">
    <source>
        <dbReference type="ARBA" id="ARBA00004752"/>
    </source>
</evidence>
<comment type="similarity">
    <text evidence="2">Belongs to the YkuD family.</text>
</comment>
<evidence type="ECO:0000256" key="7">
    <source>
        <dbReference type="PROSITE-ProRule" id="PRU01373"/>
    </source>
</evidence>
<dbReference type="AlphaFoldDB" id="A0A0B3S854"/>
<evidence type="ECO:0000256" key="8">
    <source>
        <dbReference type="SAM" id="MobiDB-lite"/>
    </source>
</evidence>
<evidence type="ECO:0000259" key="9">
    <source>
        <dbReference type="PROSITE" id="PS52029"/>
    </source>
</evidence>
<evidence type="ECO:0000256" key="3">
    <source>
        <dbReference type="ARBA" id="ARBA00022679"/>
    </source>
</evidence>
<dbReference type="Pfam" id="PF03734">
    <property type="entry name" value="YkuD"/>
    <property type="match status" value="1"/>
</dbReference>
<dbReference type="SUPFAM" id="SSF141523">
    <property type="entry name" value="L,D-transpeptidase catalytic domain-like"/>
    <property type="match status" value="1"/>
</dbReference>
<organism evidence="10 11">
    <name type="scientific">Mameliella alba</name>
    <dbReference type="NCBI Taxonomy" id="561184"/>
    <lineage>
        <taxon>Bacteria</taxon>
        <taxon>Pseudomonadati</taxon>
        <taxon>Pseudomonadota</taxon>
        <taxon>Alphaproteobacteria</taxon>
        <taxon>Rhodobacterales</taxon>
        <taxon>Roseobacteraceae</taxon>
        <taxon>Mameliella</taxon>
    </lineage>
</organism>
<proteinExistence type="inferred from homology"/>
<sequence length="222" mass="23343">MITRRWVLFGGLIAALLPRRGMANSTDLVIEVNLPADRWQAGILRLKRANGETLTEDLTVYGKADNGRAAQEGNPARSPVLPFGDTPEGGYSVPRMVSTGSGTAYTDRSYGPNGALVLKPESGDAKVAEGNGRTGLLIHGGDLSSSGKLRATHGCLRLSNADMDRLLAAIREAGNNPVLQRCEVVEVSVLVGPTGVDEPGPDESDPPPGIDALLEPLGLRLN</sequence>
<dbReference type="UniPathway" id="UPA00219"/>